<dbReference type="AlphaFoldDB" id="A0A183JB24"/>
<feature type="region of interest" description="Disordered" evidence="1">
    <location>
        <begin position="203"/>
        <end position="259"/>
    </location>
</feature>
<dbReference type="WBParaSite" id="SBAD_0001348801-mRNA-1">
    <property type="protein sequence ID" value="SBAD_0001348801-mRNA-1"/>
    <property type="gene ID" value="SBAD_0001348801"/>
</dbReference>
<feature type="compositionally biased region" description="Basic and acidic residues" evidence="1">
    <location>
        <begin position="229"/>
        <end position="241"/>
    </location>
</feature>
<dbReference type="PROSITE" id="PS50234">
    <property type="entry name" value="VWFA"/>
    <property type="match status" value="1"/>
</dbReference>
<dbReference type="InterPro" id="IPR002035">
    <property type="entry name" value="VWF_A"/>
</dbReference>
<dbReference type="SUPFAM" id="SSF53300">
    <property type="entry name" value="vWA-like"/>
    <property type="match status" value="1"/>
</dbReference>
<accession>A0A183JB24</accession>
<feature type="domain" description="VWFA" evidence="2">
    <location>
        <begin position="1"/>
        <end position="173"/>
    </location>
</feature>
<evidence type="ECO:0000313" key="3">
    <source>
        <dbReference type="EMBL" id="VDP53771.1"/>
    </source>
</evidence>
<name>A0A183JB24_9BILA</name>
<gene>
    <name evidence="3" type="ORF">SBAD_LOCUS13072</name>
</gene>
<reference evidence="5" key="1">
    <citation type="submission" date="2016-06" db="UniProtKB">
        <authorList>
            <consortium name="WormBaseParasite"/>
        </authorList>
    </citation>
    <scope>IDENTIFICATION</scope>
</reference>
<dbReference type="PANTHER" id="PTHR24020:SF84">
    <property type="entry name" value="VWFA DOMAIN-CONTAINING PROTEIN"/>
    <property type="match status" value="1"/>
</dbReference>
<dbReference type="Proteomes" id="UP000270296">
    <property type="component" value="Unassembled WGS sequence"/>
</dbReference>
<dbReference type="PANTHER" id="PTHR24020">
    <property type="entry name" value="COLLAGEN ALPHA"/>
    <property type="match status" value="1"/>
</dbReference>
<dbReference type="EMBL" id="UZAM01020033">
    <property type="protein sequence ID" value="VDP53771.1"/>
    <property type="molecule type" value="Genomic_DNA"/>
</dbReference>
<sequence>MIVLDSSQSMDEVFQEQKKLLLELAKTMPISAEATRVCLIQYSKTPILVYPFTATQNNSAFYKVVSGLSDLGGETNTAEAIKFGLRELKNSGRSRVEEVFVLISDGNSFNSWKTVLSTAKELHESGAKILILGLGRHIYMPELKVYTGKTGHLFSKESAAKFEGLMRDLVGEICGGTSGTIPIVIEPPTKPAPAVRLTTVAGKATQPPPKVTPGTMRPQHTTAKVSTTRKSEVLTPRKPEAARGAQADNSKTRGCDHVTHPYSTSWLAYDLNNGASR</sequence>
<reference evidence="3 4" key="2">
    <citation type="submission" date="2018-11" db="EMBL/GenBank/DDBJ databases">
        <authorList>
            <consortium name="Pathogen Informatics"/>
        </authorList>
    </citation>
    <scope>NUCLEOTIDE SEQUENCE [LARGE SCALE GENOMIC DNA]</scope>
</reference>
<evidence type="ECO:0000313" key="4">
    <source>
        <dbReference type="Proteomes" id="UP000270296"/>
    </source>
</evidence>
<evidence type="ECO:0000259" key="2">
    <source>
        <dbReference type="PROSITE" id="PS50234"/>
    </source>
</evidence>
<dbReference type="Gene3D" id="3.40.50.410">
    <property type="entry name" value="von Willebrand factor, type A domain"/>
    <property type="match status" value="1"/>
</dbReference>
<feature type="compositionally biased region" description="Polar residues" evidence="1">
    <location>
        <begin position="218"/>
        <end position="228"/>
    </location>
</feature>
<protein>
    <submittedName>
        <fullName evidence="5">VWFA domain-containing protein</fullName>
    </submittedName>
</protein>
<dbReference type="OrthoDB" id="6132182at2759"/>
<dbReference type="CDD" id="cd00198">
    <property type="entry name" value="vWFA"/>
    <property type="match status" value="1"/>
</dbReference>
<dbReference type="InterPro" id="IPR050525">
    <property type="entry name" value="ECM_Assembly_Org"/>
</dbReference>
<dbReference type="InterPro" id="IPR036465">
    <property type="entry name" value="vWFA_dom_sf"/>
</dbReference>
<organism evidence="5">
    <name type="scientific">Soboliphyme baturini</name>
    <dbReference type="NCBI Taxonomy" id="241478"/>
    <lineage>
        <taxon>Eukaryota</taxon>
        <taxon>Metazoa</taxon>
        <taxon>Ecdysozoa</taxon>
        <taxon>Nematoda</taxon>
        <taxon>Enoplea</taxon>
        <taxon>Dorylaimia</taxon>
        <taxon>Dioctophymatida</taxon>
        <taxon>Dioctophymatoidea</taxon>
        <taxon>Soboliphymatidae</taxon>
        <taxon>Soboliphyme</taxon>
    </lineage>
</organism>
<evidence type="ECO:0000313" key="5">
    <source>
        <dbReference type="WBParaSite" id="SBAD_0001348801-mRNA-1"/>
    </source>
</evidence>
<dbReference type="Pfam" id="PF00092">
    <property type="entry name" value="VWA"/>
    <property type="match status" value="1"/>
</dbReference>
<feature type="compositionally biased region" description="Basic and acidic residues" evidence="1">
    <location>
        <begin position="250"/>
        <end position="259"/>
    </location>
</feature>
<dbReference type="SMART" id="SM00327">
    <property type="entry name" value="VWA"/>
    <property type="match status" value="1"/>
</dbReference>
<keyword evidence="4" id="KW-1185">Reference proteome</keyword>
<evidence type="ECO:0000256" key="1">
    <source>
        <dbReference type="SAM" id="MobiDB-lite"/>
    </source>
</evidence>
<proteinExistence type="predicted"/>